<reference evidence="7 8" key="1">
    <citation type="journal article" date="2018" name="IMA Fungus">
        <title>IMA Genome-F 9: Draft genome sequence of Annulohypoxylon stygium, Aspergillus mulundensis, Berkeleyomyces basicola (syn. Thielaviopsis basicola), Ceratocystis smalleyi, two Cercospora beticola strains, Coleophoma cylindrospora, Fusarium fracticaudum, Phialophora cf. hyalina, and Morchella septimelata.</title>
        <authorList>
            <person name="Wingfield B.D."/>
            <person name="Bills G.F."/>
            <person name="Dong Y."/>
            <person name="Huang W."/>
            <person name="Nel W.J."/>
            <person name="Swalarsk-Parry B.S."/>
            <person name="Vaghefi N."/>
            <person name="Wilken P.M."/>
            <person name="An Z."/>
            <person name="de Beer Z.W."/>
            <person name="De Vos L."/>
            <person name="Chen L."/>
            <person name="Duong T.A."/>
            <person name="Gao Y."/>
            <person name="Hammerbacher A."/>
            <person name="Kikkert J.R."/>
            <person name="Li Y."/>
            <person name="Li H."/>
            <person name="Li K."/>
            <person name="Li Q."/>
            <person name="Liu X."/>
            <person name="Ma X."/>
            <person name="Naidoo K."/>
            <person name="Pethybridge S.J."/>
            <person name="Sun J."/>
            <person name="Steenkamp E.T."/>
            <person name="van der Nest M.A."/>
            <person name="van Wyk S."/>
            <person name="Wingfield M.J."/>
            <person name="Xiong C."/>
            <person name="Yue Q."/>
            <person name="Zhang X."/>
        </authorList>
    </citation>
    <scope>NUCLEOTIDE SEQUENCE [LARGE SCALE GENOMIC DNA]</scope>
    <source>
        <strain evidence="7 8">BP 5553</strain>
    </source>
</reference>
<dbReference type="GO" id="GO:0061630">
    <property type="term" value="F:ubiquitin protein ligase activity"/>
    <property type="evidence" value="ECO:0007669"/>
    <property type="project" value="InterPro"/>
</dbReference>
<evidence type="ECO:0000256" key="3">
    <source>
        <dbReference type="ARBA" id="ARBA00022833"/>
    </source>
</evidence>
<dbReference type="Proteomes" id="UP000254866">
    <property type="component" value="Unassembled WGS sequence"/>
</dbReference>
<feature type="compositionally biased region" description="Polar residues" evidence="5">
    <location>
        <begin position="1"/>
        <end position="31"/>
    </location>
</feature>
<feature type="compositionally biased region" description="Polar residues" evidence="5">
    <location>
        <begin position="136"/>
        <end position="147"/>
    </location>
</feature>
<dbReference type="PANTHER" id="PTHR13513:SF9">
    <property type="entry name" value="E3 UBIQUITIN-PROTEIN LIGASE UBR7-RELATED"/>
    <property type="match status" value="1"/>
</dbReference>
<dbReference type="GO" id="GO:0008270">
    <property type="term" value="F:zinc ion binding"/>
    <property type="evidence" value="ECO:0007669"/>
    <property type="project" value="UniProtKB-KW"/>
</dbReference>
<name>A0A370TUF2_9HELO</name>
<dbReference type="AlphaFoldDB" id="A0A370TUF2"/>
<feature type="region of interest" description="Disordered" evidence="5">
    <location>
        <begin position="325"/>
        <end position="376"/>
    </location>
</feature>
<dbReference type="OrthoDB" id="10262564at2759"/>
<dbReference type="Pfam" id="PF02207">
    <property type="entry name" value="zf-UBR"/>
    <property type="match status" value="1"/>
</dbReference>
<feature type="region of interest" description="Disordered" evidence="5">
    <location>
        <begin position="533"/>
        <end position="555"/>
    </location>
</feature>
<evidence type="ECO:0000256" key="5">
    <source>
        <dbReference type="SAM" id="MobiDB-lite"/>
    </source>
</evidence>
<proteinExistence type="predicted"/>
<keyword evidence="1" id="KW-0479">Metal-binding</keyword>
<dbReference type="STRING" id="2656787.A0A370TUF2"/>
<feature type="region of interest" description="Disordered" evidence="5">
    <location>
        <begin position="447"/>
        <end position="474"/>
    </location>
</feature>
<feature type="region of interest" description="Disordered" evidence="5">
    <location>
        <begin position="391"/>
        <end position="410"/>
    </location>
</feature>
<comment type="caution">
    <text evidence="7">The sequence shown here is derived from an EMBL/GenBank/DDBJ whole genome shotgun (WGS) entry which is preliminary data.</text>
</comment>
<evidence type="ECO:0000256" key="2">
    <source>
        <dbReference type="ARBA" id="ARBA00022771"/>
    </source>
</evidence>
<organism evidence="7 8">
    <name type="scientific">Venustampulla echinocandica</name>
    <dbReference type="NCBI Taxonomy" id="2656787"/>
    <lineage>
        <taxon>Eukaryota</taxon>
        <taxon>Fungi</taxon>
        <taxon>Dikarya</taxon>
        <taxon>Ascomycota</taxon>
        <taxon>Pezizomycotina</taxon>
        <taxon>Leotiomycetes</taxon>
        <taxon>Helotiales</taxon>
        <taxon>Pleuroascaceae</taxon>
        <taxon>Venustampulla</taxon>
    </lineage>
</organism>
<dbReference type="CDD" id="cd19677">
    <property type="entry name" value="UBR-box_UBR7"/>
    <property type="match status" value="1"/>
</dbReference>
<dbReference type="InterPro" id="IPR040204">
    <property type="entry name" value="UBR7"/>
</dbReference>
<keyword evidence="2" id="KW-0863">Zinc-finger</keyword>
<feature type="region of interest" description="Disordered" evidence="5">
    <location>
        <begin position="1"/>
        <end position="35"/>
    </location>
</feature>
<dbReference type="InterPro" id="IPR047506">
    <property type="entry name" value="UBR7-like_UBR-box"/>
</dbReference>
<evidence type="ECO:0000259" key="6">
    <source>
        <dbReference type="PROSITE" id="PS51157"/>
    </source>
</evidence>
<evidence type="ECO:0000256" key="4">
    <source>
        <dbReference type="PROSITE-ProRule" id="PRU00508"/>
    </source>
</evidence>
<feature type="compositionally biased region" description="Acidic residues" evidence="5">
    <location>
        <begin position="270"/>
        <end position="279"/>
    </location>
</feature>
<feature type="compositionally biased region" description="Acidic residues" evidence="5">
    <location>
        <begin position="447"/>
        <end position="457"/>
    </location>
</feature>
<sequence>MDSSTVPDSGANKQLNHPLSQTDAPPSQSFSHKSDDSYTAAEFIDNQLQLEADAREALPYKFDNCTRPLGKLRQVLLSCLTCNPPPDNLSDPYTPAGVCYSCSIQCHGDHTLVELFNKRDFVCDCGTTRLPATSPCTLRTQSESNTKGGVHSEAPDPNNNYNYNFQNRFCGCACKYDPHAQKGTMFQCLGLGTAEDGGCGEDWWHPGCMVGLGPDWYETASRTAAAGKQNNEGLLALITEVAEVAVDESNQEAVQGGTMNRSENTGGTADNEEDEDEDPPMPPGFPEEDDFEGFICYKCVDANPWIKCYAGAPGFLGPVFKRSTAPSPERRLLDQSKDSITPNLSNSKKRKADDDEESNRSSTSKRRKDEASDVTAGVTDATDISTLIGLSGQRKTAADGNSTCKAKELPPAPEGQMSLFFKADFRDHLCRCSECFPQLSKHNQLLEEEESYEPELSENEHGDGASTMGSGSIYDRGENALKNVDRVRAIEGVMAYNHLKDKLKPFFQQFAESGKAISADDIKAHFAKMRGDEQAIKEAGEGAKSSDNRREQSGY</sequence>
<feature type="zinc finger region" description="UBR-type" evidence="4">
    <location>
        <begin position="63"/>
        <end position="141"/>
    </location>
</feature>
<accession>A0A370TUF2</accession>
<dbReference type="SMART" id="SM00396">
    <property type="entry name" value="ZnF_UBR1"/>
    <property type="match status" value="1"/>
</dbReference>
<gene>
    <name evidence="7" type="ORF">BP5553_03497</name>
</gene>
<feature type="region of interest" description="Disordered" evidence="5">
    <location>
        <begin position="136"/>
        <end position="156"/>
    </location>
</feature>
<feature type="compositionally biased region" description="Polar residues" evidence="5">
    <location>
        <begin position="251"/>
        <end position="268"/>
    </location>
</feature>
<evidence type="ECO:0000256" key="1">
    <source>
        <dbReference type="ARBA" id="ARBA00022723"/>
    </source>
</evidence>
<dbReference type="InterPro" id="IPR003126">
    <property type="entry name" value="Znf_UBR"/>
</dbReference>
<keyword evidence="8" id="KW-1185">Reference proteome</keyword>
<protein>
    <recommendedName>
        <fullName evidence="6">UBR-type domain-containing protein</fullName>
    </recommendedName>
</protein>
<dbReference type="PROSITE" id="PS51157">
    <property type="entry name" value="ZF_UBR"/>
    <property type="match status" value="1"/>
</dbReference>
<dbReference type="PANTHER" id="PTHR13513">
    <property type="entry name" value="E3 UBIQUITIN-PROTEIN LIGASE UBR7"/>
    <property type="match status" value="1"/>
</dbReference>
<evidence type="ECO:0000313" key="7">
    <source>
        <dbReference type="EMBL" id="RDL39157.1"/>
    </source>
</evidence>
<feature type="compositionally biased region" description="Basic and acidic residues" evidence="5">
    <location>
        <begin position="328"/>
        <end position="337"/>
    </location>
</feature>
<dbReference type="GeneID" id="43596346"/>
<keyword evidence="3" id="KW-0862">Zinc</keyword>
<evidence type="ECO:0000313" key="8">
    <source>
        <dbReference type="Proteomes" id="UP000254866"/>
    </source>
</evidence>
<feature type="domain" description="UBR-type" evidence="6">
    <location>
        <begin position="63"/>
        <end position="141"/>
    </location>
</feature>
<feature type="region of interest" description="Disordered" evidence="5">
    <location>
        <begin position="248"/>
        <end position="288"/>
    </location>
</feature>
<dbReference type="EMBL" id="NPIC01000002">
    <property type="protein sequence ID" value="RDL39157.1"/>
    <property type="molecule type" value="Genomic_DNA"/>
</dbReference>
<dbReference type="GO" id="GO:0005737">
    <property type="term" value="C:cytoplasm"/>
    <property type="evidence" value="ECO:0007669"/>
    <property type="project" value="TreeGrafter"/>
</dbReference>
<dbReference type="RefSeq" id="XP_031871813.1">
    <property type="nucleotide sequence ID" value="XM_032012120.1"/>
</dbReference>